<comment type="pathway">
    <text evidence="7">Amino-acid biosynthesis; L-threonine biosynthesis; L-threonine from L-aspartate: step 3/5.</text>
</comment>
<evidence type="ECO:0000256" key="3">
    <source>
        <dbReference type="ARBA" id="ARBA00023002"/>
    </source>
</evidence>
<keyword evidence="4 7" id="KW-0028">Amino-acid biosynthesis</keyword>
<dbReference type="EC" id="1.1.1.3" evidence="2 4"/>
<dbReference type="AlphaFoldDB" id="X6M5I6"/>
<dbReference type="PROSITE" id="PS01042">
    <property type="entry name" value="HOMOSER_DHGENASE"/>
    <property type="match status" value="1"/>
</dbReference>
<dbReference type="GO" id="GO:0009088">
    <property type="term" value="P:threonine biosynthetic process"/>
    <property type="evidence" value="ECO:0007669"/>
    <property type="project" value="UniProtKB-UniPathway"/>
</dbReference>
<evidence type="ECO:0000256" key="8">
    <source>
        <dbReference type="RuleBase" id="RU004171"/>
    </source>
</evidence>
<evidence type="ECO:0000259" key="10">
    <source>
        <dbReference type="Pfam" id="PF00742"/>
    </source>
</evidence>
<sequence length="398" mass="44566">MTSRLSEIRLVLLGFGNVNQELCRIISTKSEQLRLCYGVNLNVVGVSDSRHALFNRKGFNLSSLVSTKQKEKTLESVASQQSVSKYTDTLEMMSKNWSNFELLVDSSPMNLQTGEPGLSCVRQALKRGKQVVLANKSPLVVAFDELTTTQDATKSCWIKYSATTCGGLPVINVITRDLMTNKNKPMCHLKKIEGIFNSTTNFILTQMFNHAKQSHKNTLAENNGPIHKQQHGSTFDRTLQEAIRRGIAEADPSNDIKGFDTCAKLYIILKSFGVRDIAFEKMKDQYTRGIDLVDDSLIQSALRQGKVIRLIAKAFPQPQSTQTHPPWNISVSPELVDEHSFLGRCEETDMCIQIETDLFDTISMKTNEWGVTPTAAAVLRDILSFVTDHTMQQQKAKL</sequence>
<dbReference type="SUPFAM" id="SSF51735">
    <property type="entry name" value="NAD(P)-binding Rossmann-fold domains"/>
    <property type="match status" value="1"/>
</dbReference>
<dbReference type="Proteomes" id="UP000023152">
    <property type="component" value="Unassembled WGS sequence"/>
</dbReference>
<protein>
    <recommendedName>
        <fullName evidence="2 4">Homoserine dehydrogenase</fullName>
        <shortName evidence="4">HDH</shortName>
        <ecNumber evidence="2 4">1.1.1.3</ecNumber>
    </recommendedName>
</protein>
<dbReference type="UniPathway" id="UPA00050">
    <property type="reaction ID" value="UER00063"/>
</dbReference>
<comment type="catalytic activity">
    <reaction evidence="4 7">
        <text>L-homoserine + NADP(+) = L-aspartate 4-semialdehyde + NADPH + H(+)</text>
        <dbReference type="Rhea" id="RHEA:15761"/>
        <dbReference type="ChEBI" id="CHEBI:15378"/>
        <dbReference type="ChEBI" id="CHEBI:57476"/>
        <dbReference type="ChEBI" id="CHEBI:57783"/>
        <dbReference type="ChEBI" id="CHEBI:58349"/>
        <dbReference type="ChEBI" id="CHEBI:537519"/>
        <dbReference type="EC" id="1.1.1.3"/>
    </reaction>
</comment>
<evidence type="ECO:0000256" key="6">
    <source>
        <dbReference type="PIRSR" id="PIRSR036497-2"/>
    </source>
</evidence>
<dbReference type="Gene3D" id="3.30.360.10">
    <property type="entry name" value="Dihydrodipicolinate Reductase, domain 2"/>
    <property type="match status" value="1"/>
</dbReference>
<feature type="domain" description="Homoserine dehydrogenase catalytic" evidence="10">
    <location>
        <begin position="181"/>
        <end position="383"/>
    </location>
</feature>
<dbReference type="GO" id="GO:0004412">
    <property type="term" value="F:homoserine dehydrogenase activity"/>
    <property type="evidence" value="ECO:0007669"/>
    <property type="project" value="UniProtKB-EC"/>
</dbReference>
<comment type="similarity">
    <text evidence="1 4 8">Belongs to the homoserine dehydrogenase family.</text>
</comment>
<dbReference type="InterPro" id="IPR019811">
    <property type="entry name" value="HDH_CS"/>
</dbReference>
<dbReference type="InterPro" id="IPR022697">
    <property type="entry name" value="HDH_short"/>
</dbReference>
<evidence type="ECO:0000256" key="5">
    <source>
        <dbReference type="PIRSR" id="PIRSR036497-1"/>
    </source>
</evidence>
<keyword evidence="12" id="KW-1185">Reference proteome</keyword>
<keyword evidence="3 4" id="KW-0560">Oxidoreductase</keyword>
<keyword evidence="4 7" id="KW-0486">Methionine biosynthesis</keyword>
<dbReference type="InterPro" id="IPR006096">
    <property type="entry name" value="Glu/Leu/Phe/Val/Trp_DH_C"/>
</dbReference>
<name>X6M5I6_RETFI</name>
<evidence type="ECO:0000313" key="12">
    <source>
        <dbReference type="Proteomes" id="UP000023152"/>
    </source>
</evidence>
<dbReference type="PANTHER" id="PTHR43331:SF1">
    <property type="entry name" value="HOMOSERINE DEHYDROGENASE"/>
    <property type="match status" value="1"/>
</dbReference>
<evidence type="ECO:0000259" key="9">
    <source>
        <dbReference type="Pfam" id="PF00208"/>
    </source>
</evidence>
<dbReference type="EMBL" id="ASPP01025182">
    <property type="protein sequence ID" value="ETO08295.1"/>
    <property type="molecule type" value="Genomic_DNA"/>
</dbReference>
<dbReference type="PANTHER" id="PTHR43331">
    <property type="entry name" value="HOMOSERINE DEHYDROGENASE"/>
    <property type="match status" value="1"/>
</dbReference>
<accession>X6M5I6</accession>
<dbReference type="UniPathway" id="UPA00051">
    <property type="reaction ID" value="UER00465"/>
</dbReference>
<feature type="binding site" evidence="6">
    <location>
        <position position="136"/>
    </location>
    <ligand>
        <name>NADPH</name>
        <dbReference type="ChEBI" id="CHEBI:57783"/>
    </ligand>
</feature>
<feature type="domain" description="Glutamate/phenylalanine/leucine/valine/L-tryptophan dehydrogenase C-terminal" evidence="9">
    <location>
        <begin position="7"/>
        <end position="88"/>
    </location>
</feature>
<dbReference type="PIRSF" id="PIRSF036497">
    <property type="entry name" value="HDH_short"/>
    <property type="match status" value="1"/>
</dbReference>
<comment type="pathway">
    <text evidence="7">Amino-acid biosynthesis; L-methionine biosynthesis via de novo pathway; L-homoserine from L-aspartate: step 3/3.</text>
</comment>
<dbReference type="Gene3D" id="3.40.50.720">
    <property type="entry name" value="NAD(P)-binding Rossmann-like Domain"/>
    <property type="match status" value="1"/>
</dbReference>
<feature type="active site" description="Proton donor" evidence="5">
    <location>
        <position position="264"/>
    </location>
</feature>
<proteinExistence type="inferred from homology"/>
<dbReference type="Pfam" id="PF00208">
    <property type="entry name" value="ELFV_dehydrog"/>
    <property type="match status" value="1"/>
</dbReference>
<keyword evidence="4 7" id="KW-0791">Threonine biosynthesis</keyword>
<organism evidence="11 12">
    <name type="scientific">Reticulomyxa filosa</name>
    <dbReference type="NCBI Taxonomy" id="46433"/>
    <lineage>
        <taxon>Eukaryota</taxon>
        <taxon>Sar</taxon>
        <taxon>Rhizaria</taxon>
        <taxon>Retaria</taxon>
        <taxon>Foraminifera</taxon>
        <taxon>Monothalamids</taxon>
        <taxon>Reticulomyxidae</taxon>
        <taxon>Reticulomyxa</taxon>
    </lineage>
</organism>
<dbReference type="InterPro" id="IPR036291">
    <property type="entry name" value="NAD(P)-bd_dom_sf"/>
</dbReference>
<evidence type="ECO:0000256" key="4">
    <source>
        <dbReference type="PIRNR" id="PIRNR036497"/>
    </source>
</evidence>
<evidence type="ECO:0000256" key="2">
    <source>
        <dbReference type="ARBA" id="ARBA00013213"/>
    </source>
</evidence>
<evidence type="ECO:0000256" key="1">
    <source>
        <dbReference type="ARBA" id="ARBA00006753"/>
    </source>
</evidence>
<dbReference type="InterPro" id="IPR001342">
    <property type="entry name" value="HDH_cat"/>
</dbReference>
<comment type="caution">
    <text evidence="11">The sequence shown here is derived from an EMBL/GenBank/DDBJ whole genome shotgun (WGS) entry which is preliminary data.</text>
</comment>
<dbReference type="SUPFAM" id="SSF55347">
    <property type="entry name" value="Glyceraldehyde-3-phosphate dehydrogenase-like, C-terminal domain"/>
    <property type="match status" value="1"/>
</dbReference>
<dbReference type="GO" id="GO:0009086">
    <property type="term" value="P:methionine biosynthetic process"/>
    <property type="evidence" value="ECO:0007669"/>
    <property type="project" value="UniProtKB-KW"/>
</dbReference>
<reference evidence="11 12" key="1">
    <citation type="journal article" date="2013" name="Curr. Biol.">
        <title>The Genome of the Foraminiferan Reticulomyxa filosa.</title>
        <authorList>
            <person name="Glockner G."/>
            <person name="Hulsmann N."/>
            <person name="Schleicher M."/>
            <person name="Noegel A.A."/>
            <person name="Eichinger L."/>
            <person name="Gallinger C."/>
            <person name="Pawlowski J."/>
            <person name="Sierra R."/>
            <person name="Euteneuer U."/>
            <person name="Pillet L."/>
            <person name="Moustafa A."/>
            <person name="Platzer M."/>
            <person name="Groth M."/>
            <person name="Szafranski K."/>
            <person name="Schliwa M."/>
        </authorList>
    </citation>
    <scope>NUCLEOTIDE SEQUENCE [LARGE SCALE GENOMIC DNA]</scope>
</reference>
<dbReference type="Pfam" id="PF00742">
    <property type="entry name" value="Homoserine_dh"/>
    <property type="match status" value="1"/>
</dbReference>
<feature type="binding site" evidence="6">
    <location>
        <position position="249"/>
    </location>
    <ligand>
        <name>L-homoserine</name>
        <dbReference type="ChEBI" id="CHEBI:57476"/>
    </ligand>
</feature>
<keyword evidence="4 6" id="KW-0521">NADP</keyword>
<dbReference type="OrthoDB" id="67851at2759"/>
<gene>
    <name evidence="11" type="ORF">RFI_29098</name>
</gene>
<evidence type="ECO:0000313" key="11">
    <source>
        <dbReference type="EMBL" id="ETO08295.1"/>
    </source>
</evidence>
<evidence type="ECO:0000256" key="7">
    <source>
        <dbReference type="RuleBase" id="RU000579"/>
    </source>
</evidence>